<comment type="similarity">
    <text evidence="1">Belongs to the intimin/invasin family.</text>
</comment>
<name>A0A089Q543_9ENTR</name>
<keyword evidence="4" id="KW-1185">Reference proteome</keyword>
<dbReference type="InterPro" id="IPR013783">
    <property type="entry name" value="Ig-like_fold"/>
</dbReference>
<dbReference type="AlphaFoldDB" id="A0A089Q543"/>
<reference evidence="3 4" key="1">
    <citation type="submission" date="2014-09" db="EMBL/GenBank/DDBJ databases">
        <title>Cedecea neteri SSMD04 Genome Sequencing.</title>
        <authorList>
            <person name="Tan J.-Y."/>
        </authorList>
    </citation>
    <scope>NUCLEOTIDE SEQUENCE [LARGE SCALE GENOMIC DNA]</scope>
    <source>
        <strain evidence="3 4">SSMD04</strain>
    </source>
</reference>
<evidence type="ECO:0000259" key="2">
    <source>
        <dbReference type="PROSITE" id="PS51127"/>
    </source>
</evidence>
<dbReference type="KEGG" id="cnt:JT31_13395"/>
<gene>
    <name evidence="3" type="ORF">JT31_13395</name>
</gene>
<dbReference type="InterPro" id="IPR008964">
    <property type="entry name" value="Invasin/intimin_cell_adhesion"/>
</dbReference>
<dbReference type="PROSITE" id="PS51127">
    <property type="entry name" value="BIG1"/>
    <property type="match status" value="1"/>
</dbReference>
<proteinExistence type="inferred from homology"/>
<dbReference type="Proteomes" id="UP000029481">
    <property type="component" value="Chromosome"/>
</dbReference>
<dbReference type="SMART" id="SM00634">
    <property type="entry name" value="BID_1"/>
    <property type="match status" value="1"/>
</dbReference>
<feature type="domain" description="Big-1" evidence="2">
    <location>
        <begin position="1"/>
        <end position="106"/>
    </location>
</feature>
<dbReference type="RefSeq" id="WP_038477769.1">
    <property type="nucleotide sequence ID" value="NZ_CP009451.1"/>
</dbReference>
<dbReference type="InterPro" id="IPR003344">
    <property type="entry name" value="Big_1_dom"/>
</dbReference>
<evidence type="ECO:0000313" key="4">
    <source>
        <dbReference type="Proteomes" id="UP000029481"/>
    </source>
</evidence>
<dbReference type="OrthoDB" id="6635652at2"/>
<organism evidence="3 4">
    <name type="scientific">Cedecea neteri</name>
    <dbReference type="NCBI Taxonomy" id="158822"/>
    <lineage>
        <taxon>Bacteria</taxon>
        <taxon>Pseudomonadati</taxon>
        <taxon>Pseudomonadota</taxon>
        <taxon>Gammaproteobacteria</taxon>
        <taxon>Enterobacterales</taxon>
        <taxon>Enterobacteriaceae</taxon>
        <taxon>Cedecea</taxon>
    </lineage>
</organism>
<protein>
    <recommendedName>
        <fullName evidence="2">Big-1 domain-containing protein</fullName>
    </recommendedName>
</protein>
<dbReference type="EMBL" id="CP009451">
    <property type="protein sequence ID" value="AIR05569.1"/>
    <property type="molecule type" value="Genomic_DNA"/>
</dbReference>
<evidence type="ECO:0000256" key="1">
    <source>
        <dbReference type="ARBA" id="ARBA00010116"/>
    </source>
</evidence>
<dbReference type="SUPFAM" id="SSF49373">
    <property type="entry name" value="Invasin/intimin cell-adhesion fragments"/>
    <property type="match status" value="3"/>
</dbReference>
<evidence type="ECO:0000313" key="3">
    <source>
        <dbReference type="EMBL" id="AIR05569.1"/>
    </source>
</evidence>
<accession>A0A089Q543</accession>
<dbReference type="Pfam" id="PF02369">
    <property type="entry name" value="Big_1"/>
    <property type="match status" value="1"/>
</dbReference>
<sequence>MSEINVRATNFYIHSNDVATANNVDTNTITATLRDDATPVPGISVNFIVTAEGATFSNGRQDISAITNEAGICNVELKSEVAGHILVKAVCYHGDFISTQIESVFEEAVEGQETLTATVLGDNTAAADGLDKIVVVYSLKNGTAPVAGQYIFVNVSGSATADPTTIMTDDFGTASINITNAFAETVTVEAEAVLIGVKAKPVELIFEAVVSPYTIVGSIVSNNASADGTSTNAVLFKVTDTKTGAPAMHKVLNCIASHNLSLPDGQYHETDLNGEVTVSCTALVPAGDYSIEALLYPNSDTNCIVEGISFAKPEYIKDLIGIVVRDNAEATEGKGDYCQIQYSLTKANSLDAAEGHNIYIKVNSGNVTVSENKLITDSNGLASLKIYNSVAESVTVTATTDIEDISEETVVNFRKPVSVTSGTITSDTFCSLDMFTSSQYDFITGHSYQFMLSTKEAGDVKKQMCQDGYNIIKTSQSCQIISDPHYAKFNDFNYDGAIAKCTHGGVDTATNVYYQIGDYSSLTYTLIIIDLGVN</sequence>
<dbReference type="Gene3D" id="2.60.40.10">
    <property type="entry name" value="Immunoglobulins"/>
    <property type="match status" value="4"/>
</dbReference>